<dbReference type="SUPFAM" id="SSF52402">
    <property type="entry name" value="Adenine nucleotide alpha hydrolases-like"/>
    <property type="match status" value="1"/>
</dbReference>
<keyword evidence="4" id="KW-1185">Reference proteome</keyword>
<dbReference type="EMBL" id="JBHSCN010000002">
    <property type="protein sequence ID" value="MFC4242509.1"/>
    <property type="molecule type" value="Genomic_DNA"/>
</dbReference>
<dbReference type="PANTHER" id="PTHR46268:SF6">
    <property type="entry name" value="UNIVERSAL STRESS PROTEIN UP12"/>
    <property type="match status" value="1"/>
</dbReference>
<dbReference type="PRINTS" id="PR01438">
    <property type="entry name" value="UNVRSLSTRESS"/>
</dbReference>
<evidence type="ECO:0000256" key="1">
    <source>
        <dbReference type="ARBA" id="ARBA00008791"/>
    </source>
</evidence>
<sequence>MNEILTSDQNPVDGESVIRKVVVGVDGSPASVAALREGARFAADRNAALLAVTAWHMPASYGGFPVGWYPDLDAKSTLDAAAEAAFGNELPPSYSQLVVEGLPARVLIDESRGAELLIVGSRGHGGFGGLLLGSVSQACAEYAKCPVLILHGAAAAAPAPRAEHSLAQAGQS</sequence>
<comment type="caution">
    <text evidence="3">The sequence shown here is derived from an EMBL/GenBank/DDBJ whole genome shotgun (WGS) entry which is preliminary data.</text>
</comment>
<dbReference type="InterPro" id="IPR006015">
    <property type="entry name" value="Universal_stress_UspA"/>
</dbReference>
<dbReference type="InterPro" id="IPR014729">
    <property type="entry name" value="Rossmann-like_a/b/a_fold"/>
</dbReference>
<protein>
    <submittedName>
        <fullName evidence="3">Universal stress protein</fullName>
    </submittedName>
</protein>
<dbReference type="PANTHER" id="PTHR46268">
    <property type="entry name" value="STRESS RESPONSE PROTEIN NHAX"/>
    <property type="match status" value="1"/>
</dbReference>
<proteinExistence type="inferred from homology"/>
<evidence type="ECO:0000313" key="3">
    <source>
        <dbReference type="EMBL" id="MFC4242509.1"/>
    </source>
</evidence>
<evidence type="ECO:0000313" key="4">
    <source>
        <dbReference type="Proteomes" id="UP001595900"/>
    </source>
</evidence>
<dbReference type="Proteomes" id="UP001595900">
    <property type="component" value="Unassembled WGS sequence"/>
</dbReference>
<dbReference type="Pfam" id="PF00582">
    <property type="entry name" value="Usp"/>
    <property type="match status" value="1"/>
</dbReference>
<feature type="domain" description="UspA" evidence="2">
    <location>
        <begin position="19"/>
        <end position="151"/>
    </location>
</feature>
<organism evidence="3 4">
    <name type="scientific">Gryllotalpicola reticulitermitis</name>
    <dbReference type="NCBI Taxonomy" id="1184153"/>
    <lineage>
        <taxon>Bacteria</taxon>
        <taxon>Bacillati</taxon>
        <taxon>Actinomycetota</taxon>
        <taxon>Actinomycetes</taxon>
        <taxon>Micrococcales</taxon>
        <taxon>Microbacteriaceae</taxon>
        <taxon>Gryllotalpicola</taxon>
    </lineage>
</organism>
<reference evidence="4" key="1">
    <citation type="journal article" date="2019" name="Int. J. Syst. Evol. Microbiol.">
        <title>The Global Catalogue of Microorganisms (GCM) 10K type strain sequencing project: providing services to taxonomists for standard genome sequencing and annotation.</title>
        <authorList>
            <consortium name="The Broad Institute Genomics Platform"/>
            <consortium name="The Broad Institute Genome Sequencing Center for Infectious Disease"/>
            <person name="Wu L."/>
            <person name="Ma J."/>
        </authorList>
    </citation>
    <scope>NUCLEOTIDE SEQUENCE [LARGE SCALE GENOMIC DNA]</scope>
    <source>
        <strain evidence="4">CGMCC 1.10363</strain>
    </source>
</reference>
<dbReference type="Gene3D" id="3.40.50.620">
    <property type="entry name" value="HUPs"/>
    <property type="match status" value="1"/>
</dbReference>
<name>A0ABV8Q3Z8_9MICO</name>
<gene>
    <name evidence="3" type="ORF">ACFOYW_03910</name>
</gene>
<accession>A0ABV8Q3Z8</accession>
<dbReference type="InterPro" id="IPR006016">
    <property type="entry name" value="UspA"/>
</dbReference>
<evidence type="ECO:0000259" key="2">
    <source>
        <dbReference type="Pfam" id="PF00582"/>
    </source>
</evidence>
<dbReference type="RefSeq" id="WP_390227347.1">
    <property type="nucleotide sequence ID" value="NZ_JBHSCN010000002.1"/>
</dbReference>
<comment type="similarity">
    <text evidence="1">Belongs to the universal stress protein A family.</text>
</comment>